<sequence length="66" mass="6900">MNAHVKPTSGTTILSPARVALYVSTLEQKLGRQIGKATILPGGGIEVEIAGHDKTSNPADLVDMTE</sequence>
<evidence type="ECO:0000313" key="1">
    <source>
        <dbReference type="EMBL" id="SDW15064.1"/>
    </source>
</evidence>
<dbReference type="AlphaFoldDB" id="A0A1H2R896"/>
<gene>
    <name evidence="1" type="ORF">SAMN04488041_101406</name>
</gene>
<reference evidence="2" key="1">
    <citation type="submission" date="2016-10" db="EMBL/GenBank/DDBJ databases">
        <authorList>
            <person name="Varghese N."/>
            <person name="Submissions S."/>
        </authorList>
    </citation>
    <scope>NUCLEOTIDE SEQUENCE [LARGE SCALE GENOMIC DNA]</scope>
    <source>
        <strain evidence="2">DSM 10014</strain>
    </source>
</reference>
<evidence type="ECO:0000313" key="2">
    <source>
        <dbReference type="Proteomes" id="UP000183076"/>
    </source>
</evidence>
<accession>A0A1H2R896</accession>
<dbReference type="GeneID" id="94019724"/>
<protein>
    <submittedName>
        <fullName evidence="1">Uncharacterized protein</fullName>
    </submittedName>
</protein>
<name>A0A1H2R896_9RHOB</name>
<dbReference type="RefSeq" id="WP_074634635.1">
    <property type="nucleotide sequence ID" value="NZ_CP160849.1"/>
</dbReference>
<organism evidence="1 2">
    <name type="scientific">Sulfitobacter pontiacus</name>
    <dbReference type="NCBI Taxonomy" id="60137"/>
    <lineage>
        <taxon>Bacteria</taxon>
        <taxon>Pseudomonadati</taxon>
        <taxon>Pseudomonadota</taxon>
        <taxon>Alphaproteobacteria</taxon>
        <taxon>Rhodobacterales</taxon>
        <taxon>Roseobacteraceae</taxon>
        <taxon>Sulfitobacter</taxon>
    </lineage>
</organism>
<dbReference type="Proteomes" id="UP000183076">
    <property type="component" value="Unassembled WGS sequence"/>
</dbReference>
<dbReference type="STRING" id="60137.SAMN04488041_101406"/>
<proteinExistence type="predicted"/>
<dbReference type="EMBL" id="FNNB01000001">
    <property type="protein sequence ID" value="SDW15064.1"/>
    <property type="molecule type" value="Genomic_DNA"/>
</dbReference>